<keyword evidence="8" id="KW-1185">Reference proteome</keyword>
<reference evidence="7 8" key="1">
    <citation type="submission" date="2024-03" db="EMBL/GenBank/DDBJ databases">
        <title>The Acrasis kona genome and developmental transcriptomes reveal deep origins of eukaryotic multicellular pathways.</title>
        <authorList>
            <person name="Sheikh S."/>
            <person name="Fu C.-J."/>
            <person name="Brown M.W."/>
            <person name="Baldauf S.L."/>
        </authorList>
    </citation>
    <scope>NUCLEOTIDE SEQUENCE [LARGE SCALE GENOMIC DNA]</scope>
    <source>
        <strain evidence="7 8">ATCC MYA-3509</strain>
    </source>
</reference>
<dbReference type="GO" id="GO:0046872">
    <property type="term" value="F:metal ion binding"/>
    <property type="evidence" value="ECO:0007669"/>
    <property type="project" value="UniProtKB-KW"/>
</dbReference>
<keyword evidence="2" id="KW-0378">Hydrolase</keyword>
<evidence type="ECO:0000256" key="3">
    <source>
        <dbReference type="ARBA" id="ARBA00022833"/>
    </source>
</evidence>
<dbReference type="PANTHER" id="PTHR36447:SF2">
    <property type="entry name" value="BETA-GALACTOSIDASE YESZ"/>
    <property type="match status" value="1"/>
</dbReference>
<keyword evidence="4" id="KW-0326">Glycosidase</keyword>
<feature type="domain" description="Glycoside hydrolase family 42 N-terminal" evidence="6">
    <location>
        <begin position="57"/>
        <end position="262"/>
    </location>
</feature>
<proteinExistence type="predicted"/>
<dbReference type="GO" id="GO:0009341">
    <property type="term" value="C:beta-galactosidase complex"/>
    <property type="evidence" value="ECO:0007669"/>
    <property type="project" value="InterPro"/>
</dbReference>
<evidence type="ECO:0000256" key="1">
    <source>
        <dbReference type="ARBA" id="ARBA00022723"/>
    </source>
</evidence>
<keyword evidence="5" id="KW-0732">Signal</keyword>
<dbReference type="GO" id="GO:0005975">
    <property type="term" value="P:carbohydrate metabolic process"/>
    <property type="evidence" value="ECO:0007669"/>
    <property type="project" value="InterPro"/>
</dbReference>
<name>A0AAW2YU02_9EUKA</name>
<evidence type="ECO:0000256" key="2">
    <source>
        <dbReference type="ARBA" id="ARBA00022801"/>
    </source>
</evidence>
<dbReference type="InterPro" id="IPR017853">
    <property type="entry name" value="GH"/>
</dbReference>
<evidence type="ECO:0000313" key="8">
    <source>
        <dbReference type="Proteomes" id="UP001431209"/>
    </source>
</evidence>
<dbReference type="AlphaFoldDB" id="A0AAW2YU02"/>
<evidence type="ECO:0000313" key="7">
    <source>
        <dbReference type="EMBL" id="KAL0480902.1"/>
    </source>
</evidence>
<feature type="signal peptide" evidence="5">
    <location>
        <begin position="1"/>
        <end position="18"/>
    </location>
</feature>
<keyword evidence="3" id="KW-0862">Zinc</keyword>
<accession>A0AAW2YU02</accession>
<dbReference type="InterPro" id="IPR003476">
    <property type="entry name" value="Glyco_hydro_42"/>
</dbReference>
<protein>
    <recommendedName>
        <fullName evidence="6">Glycoside hydrolase family 42 N-terminal domain-containing protein</fullName>
    </recommendedName>
</protein>
<dbReference type="EMBL" id="JAOPGA020000701">
    <property type="protein sequence ID" value="KAL0480902.1"/>
    <property type="molecule type" value="Genomic_DNA"/>
</dbReference>
<feature type="chain" id="PRO_5043789137" description="Glycoside hydrolase family 42 N-terminal domain-containing protein" evidence="5">
    <location>
        <begin position="19"/>
        <end position="267"/>
    </location>
</feature>
<dbReference type="Proteomes" id="UP001431209">
    <property type="component" value="Unassembled WGS sequence"/>
</dbReference>
<keyword evidence="1" id="KW-0479">Metal-binding</keyword>
<evidence type="ECO:0000256" key="5">
    <source>
        <dbReference type="SAM" id="SignalP"/>
    </source>
</evidence>
<dbReference type="PANTHER" id="PTHR36447">
    <property type="entry name" value="BETA-GALACTOSIDASE GANA"/>
    <property type="match status" value="1"/>
</dbReference>
<dbReference type="Pfam" id="PF02449">
    <property type="entry name" value="Glyco_hydro_42"/>
    <property type="match status" value="1"/>
</dbReference>
<organism evidence="7 8">
    <name type="scientific">Acrasis kona</name>
    <dbReference type="NCBI Taxonomy" id="1008807"/>
    <lineage>
        <taxon>Eukaryota</taxon>
        <taxon>Discoba</taxon>
        <taxon>Heterolobosea</taxon>
        <taxon>Tetramitia</taxon>
        <taxon>Eutetramitia</taxon>
        <taxon>Acrasidae</taxon>
        <taxon>Acrasis</taxon>
    </lineage>
</organism>
<feature type="non-terminal residue" evidence="7">
    <location>
        <position position="267"/>
    </location>
</feature>
<evidence type="ECO:0000256" key="4">
    <source>
        <dbReference type="ARBA" id="ARBA00023295"/>
    </source>
</evidence>
<sequence>MHHVIPIVLALIIQCATAFVIMKDGYFFDNKTQEYWIPHGISYQTYNQPLGQYQSPQQIDYDLRQMSLNNINSIRVDFSPGNINPVTEGVYDWNLIDQVIQTAKKYNIKVFAIIGYEYLPWWAPGTQILFKEGNDVDPGWHTKHPPCPDQGAVVTNTTYIYKQKWVSEVMSIENPDCIAYYQSYVQAIAGRYKDEDTIVAFIIGNEFGYLGLWSVRQDGYDDHTIAALQVWLSNYYKDINSLNAVWSSSYSSFSEVQPPNGYEKYSK</sequence>
<dbReference type="GO" id="GO:0004565">
    <property type="term" value="F:beta-galactosidase activity"/>
    <property type="evidence" value="ECO:0007669"/>
    <property type="project" value="InterPro"/>
</dbReference>
<dbReference type="Gene3D" id="3.20.20.80">
    <property type="entry name" value="Glycosidases"/>
    <property type="match status" value="1"/>
</dbReference>
<evidence type="ECO:0000259" key="6">
    <source>
        <dbReference type="Pfam" id="PF02449"/>
    </source>
</evidence>
<dbReference type="InterPro" id="IPR013529">
    <property type="entry name" value="Glyco_hydro_42_N"/>
</dbReference>
<comment type="caution">
    <text evidence="7">The sequence shown here is derived from an EMBL/GenBank/DDBJ whole genome shotgun (WGS) entry which is preliminary data.</text>
</comment>
<gene>
    <name evidence="7" type="ORF">AKO1_004064</name>
</gene>
<dbReference type="SUPFAM" id="SSF51445">
    <property type="entry name" value="(Trans)glycosidases"/>
    <property type="match status" value="1"/>
</dbReference>